<sequence length="137" mass="15836">MDAVNDNKSKELKEQNYKSQYEINMNPDEKYIYQQYQAFAKSGNNVAQYNLGRCYQYAKAFKTVLCWTVAALNNISVALLIARSLDDMLVSETKKRSIPLMFMSLTLGLGLQKPCDVLIEYTGVIIKIDCYKFYYIH</sequence>
<proteinExistence type="predicted"/>
<feature type="non-terminal residue" evidence="1">
    <location>
        <position position="1"/>
    </location>
</feature>
<protein>
    <submittedName>
        <fullName evidence="1">18637_t:CDS:1</fullName>
    </submittedName>
</protein>
<keyword evidence="2" id="KW-1185">Reference proteome</keyword>
<name>A0A9W4SJ68_9GLOM</name>
<gene>
    <name evidence="1" type="ORF">FWILDA_LOCUS5108</name>
</gene>
<evidence type="ECO:0000313" key="2">
    <source>
        <dbReference type="Proteomes" id="UP001153678"/>
    </source>
</evidence>
<comment type="caution">
    <text evidence="1">The sequence shown here is derived from an EMBL/GenBank/DDBJ whole genome shotgun (WGS) entry which is preliminary data.</text>
</comment>
<accession>A0A9W4SJ68</accession>
<dbReference type="EMBL" id="CAMKVN010000826">
    <property type="protein sequence ID" value="CAI2171493.1"/>
    <property type="molecule type" value="Genomic_DNA"/>
</dbReference>
<dbReference type="Proteomes" id="UP001153678">
    <property type="component" value="Unassembled WGS sequence"/>
</dbReference>
<evidence type="ECO:0000313" key="1">
    <source>
        <dbReference type="EMBL" id="CAI2171493.1"/>
    </source>
</evidence>
<reference evidence="1" key="1">
    <citation type="submission" date="2022-08" db="EMBL/GenBank/DDBJ databases">
        <authorList>
            <person name="Kallberg Y."/>
            <person name="Tangrot J."/>
            <person name="Rosling A."/>
        </authorList>
    </citation>
    <scope>NUCLEOTIDE SEQUENCE</scope>
    <source>
        <strain evidence="1">Wild A</strain>
    </source>
</reference>
<dbReference type="AlphaFoldDB" id="A0A9W4SJ68"/>
<organism evidence="1 2">
    <name type="scientific">Funneliformis geosporum</name>
    <dbReference type="NCBI Taxonomy" id="1117311"/>
    <lineage>
        <taxon>Eukaryota</taxon>
        <taxon>Fungi</taxon>
        <taxon>Fungi incertae sedis</taxon>
        <taxon>Mucoromycota</taxon>
        <taxon>Glomeromycotina</taxon>
        <taxon>Glomeromycetes</taxon>
        <taxon>Glomerales</taxon>
        <taxon>Glomeraceae</taxon>
        <taxon>Funneliformis</taxon>
    </lineage>
</organism>